<proteinExistence type="predicted"/>
<comment type="caution">
    <text evidence="3">The sequence shown here is derived from an EMBL/GenBank/DDBJ whole genome shotgun (WGS) entry which is preliminary data.</text>
</comment>
<evidence type="ECO:0000256" key="1">
    <source>
        <dbReference type="SAM" id="MobiDB-lite"/>
    </source>
</evidence>
<dbReference type="InterPro" id="IPR029058">
    <property type="entry name" value="AB_hydrolase_fold"/>
</dbReference>
<keyword evidence="4" id="KW-1185">Reference proteome</keyword>
<feature type="region of interest" description="Disordered" evidence="1">
    <location>
        <begin position="26"/>
        <end position="67"/>
    </location>
</feature>
<feature type="transmembrane region" description="Helical" evidence="2">
    <location>
        <begin position="93"/>
        <end position="114"/>
    </location>
</feature>
<dbReference type="SUPFAM" id="SSF53474">
    <property type="entry name" value="alpha/beta-Hydrolases"/>
    <property type="match status" value="1"/>
</dbReference>
<feature type="transmembrane region" description="Helical" evidence="2">
    <location>
        <begin position="126"/>
        <end position="147"/>
    </location>
</feature>
<evidence type="ECO:0000313" key="4">
    <source>
        <dbReference type="Proteomes" id="UP001362899"/>
    </source>
</evidence>
<keyword evidence="2" id="KW-0812">Transmembrane</keyword>
<feature type="compositionally biased region" description="Polar residues" evidence="1">
    <location>
        <begin position="41"/>
        <end position="62"/>
    </location>
</feature>
<dbReference type="Gene3D" id="3.40.50.1820">
    <property type="entry name" value="alpha/beta hydrolase"/>
    <property type="match status" value="1"/>
</dbReference>
<organism evidence="3 4">
    <name type="scientific">Starmerella bacillaris</name>
    <name type="common">Yeast</name>
    <name type="synonym">Candida zemplinina</name>
    <dbReference type="NCBI Taxonomy" id="1247836"/>
    <lineage>
        <taxon>Eukaryota</taxon>
        <taxon>Fungi</taxon>
        <taxon>Dikarya</taxon>
        <taxon>Ascomycota</taxon>
        <taxon>Saccharomycotina</taxon>
        <taxon>Dipodascomycetes</taxon>
        <taxon>Dipodascales</taxon>
        <taxon>Trichomonascaceae</taxon>
        <taxon>Starmerella</taxon>
    </lineage>
</organism>
<protein>
    <recommendedName>
        <fullName evidence="5">AB hydrolase-1 domain-containing protein</fullName>
    </recommendedName>
</protein>
<feature type="transmembrane region" description="Helical" evidence="2">
    <location>
        <begin position="159"/>
        <end position="177"/>
    </location>
</feature>
<dbReference type="AlphaFoldDB" id="A0AAV5RM55"/>
<dbReference type="Proteomes" id="UP001362899">
    <property type="component" value="Unassembled WGS sequence"/>
</dbReference>
<reference evidence="3 4" key="1">
    <citation type="journal article" date="2023" name="Elife">
        <title>Identification of key yeast species and microbe-microbe interactions impacting larval growth of Drosophila in the wild.</title>
        <authorList>
            <person name="Mure A."/>
            <person name="Sugiura Y."/>
            <person name="Maeda R."/>
            <person name="Honda K."/>
            <person name="Sakurai N."/>
            <person name="Takahashi Y."/>
            <person name="Watada M."/>
            <person name="Katoh T."/>
            <person name="Gotoh A."/>
            <person name="Gotoh Y."/>
            <person name="Taniguchi I."/>
            <person name="Nakamura K."/>
            <person name="Hayashi T."/>
            <person name="Katayama T."/>
            <person name="Uemura T."/>
            <person name="Hattori Y."/>
        </authorList>
    </citation>
    <scope>NUCLEOTIDE SEQUENCE [LARGE SCALE GENOMIC DNA]</scope>
    <source>
        <strain evidence="3 4">SB-73</strain>
    </source>
</reference>
<dbReference type="InterPro" id="IPR019431">
    <property type="entry name" value="DUF2417"/>
</dbReference>
<sequence length="529" mass="58478">MSLESEVATTQPEPKKKWFRWNLFSKSKDPTHNSTHDDTNYTDQSHNNPIDSPHSVSPNNSTHHVDERHPLLASELTTAELSALIRERRLAKLISITQFLVAIVDIVWIVLILFDVLSGIGVQPTQGSGFVSLFVTFLALFGLSWSILIPTTKSTDNTLNTITCGVLLLDVVIILATREIYRTVGLIPLLVSFILAELSILISMASYDCGDASTLFRKARQAFKYIMRLAMCIAASLLTVNLLLHAFDTHTDVGTVYTINDTKIRLTCLSLDSTGPVAIVEAGDTPSTELYSWVSTVNGFKTVCYWDHPGYGMSENAPSPLSLGTTAKYLQRALEMDPHISDEDELVLVAHGTGSLFARVFGGRTSYKVAGVVLIEPLHEVLYQQQQSVGHGIGLLIKGILSTCSYRNVKGLLTGHGSVDRVFGNLSLSKPGVYKFLLQQQLTARTISATEIITSPLEMKTPLLLLSSSSMCIDQTWTKYQRLHLKLTENAVAWKIIAGPHDLWRTPQGLQETKKEIEQFLNLAVHTQE</sequence>
<evidence type="ECO:0000313" key="3">
    <source>
        <dbReference type="EMBL" id="GMM52604.1"/>
    </source>
</evidence>
<keyword evidence="2" id="KW-1133">Transmembrane helix</keyword>
<keyword evidence="2" id="KW-0472">Membrane</keyword>
<feature type="compositionally biased region" description="Basic and acidic residues" evidence="1">
    <location>
        <begin position="26"/>
        <end position="39"/>
    </location>
</feature>
<feature type="transmembrane region" description="Helical" evidence="2">
    <location>
        <begin position="225"/>
        <end position="247"/>
    </location>
</feature>
<evidence type="ECO:0008006" key="5">
    <source>
        <dbReference type="Google" id="ProtNLM"/>
    </source>
</evidence>
<feature type="transmembrane region" description="Helical" evidence="2">
    <location>
        <begin position="183"/>
        <end position="204"/>
    </location>
</feature>
<dbReference type="EMBL" id="BTGC01000008">
    <property type="protein sequence ID" value="GMM52604.1"/>
    <property type="molecule type" value="Genomic_DNA"/>
</dbReference>
<accession>A0AAV5RM55</accession>
<name>A0AAV5RM55_STABA</name>
<gene>
    <name evidence="3" type="ORF">DASB73_035670</name>
</gene>
<evidence type="ECO:0000256" key="2">
    <source>
        <dbReference type="SAM" id="Phobius"/>
    </source>
</evidence>
<dbReference type="Pfam" id="PF10329">
    <property type="entry name" value="DUF2417"/>
    <property type="match status" value="1"/>
</dbReference>